<evidence type="ECO:0008006" key="4">
    <source>
        <dbReference type="Google" id="ProtNLM"/>
    </source>
</evidence>
<dbReference type="PANTHER" id="PTHR47505:SF1">
    <property type="entry name" value="DNA UTILIZATION PROTEIN YHGH"/>
    <property type="match status" value="1"/>
</dbReference>
<reference evidence="2 3" key="1">
    <citation type="journal article" date="2016" name="Nat. Commun.">
        <title>Thousands of microbial genomes shed light on interconnected biogeochemical processes in an aquifer system.</title>
        <authorList>
            <person name="Anantharaman K."/>
            <person name="Brown C.T."/>
            <person name="Hug L.A."/>
            <person name="Sharon I."/>
            <person name="Castelle C.J."/>
            <person name="Probst A.J."/>
            <person name="Thomas B.C."/>
            <person name="Singh A."/>
            <person name="Wilkins M.J."/>
            <person name="Karaoz U."/>
            <person name="Brodie E.L."/>
            <person name="Williams K.H."/>
            <person name="Hubbard S.S."/>
            <person name="Banfield J.F."/>
        </authorList>
    </citation>
    <scope>NUCLEOTIDE SEQUENCE [LARGE SCALE GENOMIC DNA]</scope>
</reference>
<dbReference type="InterPro" id="IPR000836">
    <property type="entry name" value="PRTase_dom"/>
</dbReference>
<proteinExistence type="inferred from homology"/>
<comment type="caution">
    <text evidence="2">The sequence shown here is derived from an EMBL/GenBank/DDBJ whole genome shotgun (WGS) entry which is preliminary data.</text>
</comment>
<evidence type="ECO:0000313" key="3">
    <source>
        <dbReference type="Proteomes" id="UP000176511"/>
    </source>
</evidence>
<dbReference type="STRING" id="1798491.A3C87_03965"/>
<protein>
    <recommendedName>
        <fullName evidence="4">Phosphoribosyltransferase domain-containing protein</fullName>
    </recommendedName>
</protein>
<comment type="similarity">
    <text evidence="1">Belongs to the ComF/GntX family.</text>
</comment>
<dbReference type="Proteomes" id="UP000176511">
    <property type="component" value="Unassembled WGS sequence"/>
</dbReference>
<dbReference type="InterPro" id="IPR029057">
    <property type="entry name" value="PRTase-like"/>
</dbReference>
<gene>
    <name evidence="2" type="ORF">A3C87_03965</name>
</gene>
<evidence type="ECO:0000256" key="1">
    <source>
        <dbReference type="ARBA" id="ARBA00008007"/>
    </source>
</evidence>
<dbReference type="EMBL" id="MFLE01000003">
    <property type="protein sequence ID" value="OGG62613.1"/>
    <property type="molecule type" value="Genomic_DNA"/>
</dbReference>
<evidence type="ECO:0000313" key="2">
    <source>
        <dbReference type="EMBL" id="OGG62613.1"/>
    </source>
</evidence>
<accession>A0A1F6DML5</accession>
<dbReference type="CDD" id="cd06223">
    <property type="entry name" value="PRTases_typeI"/>
    <property type="match status" value="1"/>
</dbReference>
<dbReference type="SUPFAM" id="SSF53271">
    <property type="entry name" value="PRTase-like"/>
    <property type="match status" value="1"/>
</dbReference>
<dbReference type="PANTHER" id="PTHR47505">
    <property type="entry name" value="DNA UTILIZATION PROTEIN YHGH"/>
    <property type="match status" value="1"/>
</dbReference>
<dbReference type="Gene3D" id="3.40.50.2020">
    <property type="match status" value="1"/>
</dbReference>
<organism evidence="2 3">
    <name type="scientific">Candidatus Kaiserbacteria bacterium RIFCSPHIGHO2_02_FULL_49_34</name>
    <dbReference type="NCBI Taxonomy" id="1798491"/>
    <lineage>
        <taxon>Bacteria</taxon>
        <taxon>Candidatus Kaiseribacteriota</taxon>
    </lineage>
</organism>
<dbReference type="AlphaFoldDB" id="A0A1F6DML5"/>
<sequence>MPPSEEHLVVRHLRSLAEHMAVQHHDENTTTLMAFHDPVVRACIHEAKFAGNAKAWRLLGEMLAAYITATYQEQRVCIVPVPLSGARLRSRGYNQVVMVLKGALPHMKNAVWQRGLLRRANVRPQTELNKKERKQNIQDTFARQWFAKTPEQSADTVYILLDDVLTTGATIQEAKRVMRREYGIKPHILALAH</sequence>
<dbReference type="InterPro" id="IPR051910">
    <property type="entry name" value="ComF/GntX_DNA_util-trans"/>
</dbReference>
<name>A0A1F6DML5_9BACT</name>